<keyword evidence="1" id="KW-0521">NADP</keyword>
<dbReference type="PANTHER" id="PTHR43625:SF40">
    <property type="entry name" value="ALDO-KETO REDUCTASE YAKC [NADP(+)]"/>
    <property type="match status" value="1"/>
</dbReference>
<keyword evidence="2" id="KW-0560">Oxidoreductase</keyword>
<reference evidence="5" key="1">
    <citation type="journal article" date="2011" name="Nat. Genet.">
        <title>The Arabidopsis lyrata genome sequence and the basis of rapid genome size change.</title>
        <authorList>
            <person name="Hu T.T."/>
            <person name="Pattyn P."/>
            <person name="Bakker E.G."/>
            <person name="Cao J."/>
            <person name="Cheng J.-F."/>
            <person name="Clark R.M."/>
            <person name="Fahlgren N."/>
            <person name="Fawcett J.A."/>
            <person name="Grimwood J."/>
            <person name="Gundlach H."/>
            <person name="Haberer G."/>
            <person name="Hollister J.D."/>
            <person name="Ossowski S."/>
            <person name="Ottilar R.P."/>
            <person name="Salamov A.A."/>
            <person name="Schneeberger K."/>
            <person name="Spannagl M."/>
            <person name="Wang X."/>
            <person name="Yang L."/>
            <person name="Nasrallah M.E."/>
            <person name="Bergelson J."/>
            <person name="Carrington J.C."/>
            <person name="Gaut B.S."/>
            <person name="Schmutz J."/>
            <person name="Mayer K.F.X."/>
            <person name="Van de Peer Y."/>
            <person name="Grigoriev I.V."/>
            <person name="Nordborg M."/>
            <person name="Weigel D."/>
            <person name="Guo Y.-L."/>
        </authorList>
    </citation>
    <scope>NUCLEOTIDE SEQUENCE [LARGE SCALE GENOMIC DNA]</scope>
    <source>
        <strain evidence="5">cv. MN47</strain>
    </source>
</reference>
<dbReference type="InterPro" id="IPR050791">
    <property type="entry name" value="Aldo-Keto_reductase"/>
</dbReference>
<dbReference type="STRING" id="81972.D7KWR0"/>
<dbReference type="Pfam" id="PF00248">
    <property type="entry name" value="Aldo_ket_red"/>
    <property type="match status" value="1"/>
</dbReference>
<organism evidence="5">
    <name type="scientific">Arabidopsis lyrata subsp. lyrata</name>
    <name type="common">Lyre-leaved rock-cress</name>
    <dbReference type="NCBI Taxonomy" id="81972"/>
    <lineage>
        <taxon>Eukaryota</taxon>
        <taxon>Viridiplantae</taxon>
        <taxon>Streptophyta</taxon>
        <taxon>Embryophyta</taxon>
        <taxon>Tracheophyta</taxon>
        <taxon>Spermatophyta</taxon>
        <taxon>Magnoliopsida</taxon>
        <taxon>eudicotyledons</taxon>
        <taxon>Gunneridae</taxon>
        <taxon>Pentapetalae</taxon>
        <taxon>rosids</taxon>
        <taxon>malvids</taxon>
        <taxon>Brassicales</taxon>
        <taxon>Brassicaceae</taxon>
        <taxon>Camelineae</taxon>
        <taxon>Arabidopsis</taxon>
    </lineage>
</organism>
<dbReference type="PANTHER" id="PTHR43625">
    <property type="entry name" value="AFLATOXIN B1 ALDEHYDE REDUCTASE"/>
    <property type="match status" value="1"/>
</dbReference>
<evidence type="ECO:0000313" key="4">
    <source>
        <dbReference type="EMBL" id="EFH62859.1"/>
    </source>
</evidence>
<protein>
    <recommendedName>
        <fullName evidence="3">NADP-dependent oxidoreductase domain-containing protein</fullName>
    </recommendedName>
</protein>
<gene>
    <name evidence="4" type="ORF">ARALYDRAFT_893471</name>
</gene>
<dbReference type="GO" id="GO:0016491">
    <property type="term" value="F:oxidoreductase activity"/>
    <property type="evidence" value="ECO:0007669"/>
    <property type="project" value="UniProtKB-KW"/>
</dbReference>
<proteinExistence type="predicted"/>
<feature type="domain" description="NADP-dependent oxidoreductase" evidence="3">
    <location>
        <begin position="44"/>
        <end position="132"/>
    </location>
</feature>
<evidence type="ECO:0000256" key="2">
    <source>
        <dbReference type="ARBA" id="ARBA00023002"/>
    </source>
</evidence>
<evidence type="ECO:0000313" key="5">
    <source>
        <dbReference type="Proteomes" id="UP000008694"/>
    </source>
</evidence>
<accession>D7KWR0</accession>
<sequence length="164" mass="18015">MATCGMRRIKLGSQGLEVSAQGFGCAHYGPSKPETDDIALLHHANISGPHTNELLLAKALKDGMREKVVLATKFGCILVKGKRDVRGDPEYVRAACEASLKRLDVSCIDLYYQHRVDARVPIEITISELETISQPESVKGERYMATVPTFKNSDTPPLCSWNAV</sequence>
<dbReference type="SUPFAM" id="SSF51430">
    <property type="entry name" value="NAD(P)-linked oxidoreductase"/>
    <property type="match status" value="1"/>
</dbReference>
<dbReference type="AlphaFoldDB" id="D7KWR0"/>
<dbReference type="InterPro" id="IPR023210">
    <property type="entry name" value="NADP_OxRdtase_dom"/>
</dbReference>
<dbReference type="EMBL" id="GL348714">
    <property type="protein sequence ID" value="EFH62859.1"/>
    <property type="molecule type" value="Genomic_DNA"/>
</dbReference>
<keyword evidence="5" id="KW-1185">Reference proteome</keyword>
<dbReference type="Gramene" id="scaffold_200545.1">
    <property type="protein sequence ID" value="scaffold_200545.1"/>
    <property type="gene ID" value="scaffold_200545.1"/>
</dbReference>
<dbReference type="Proteomes" id="UP000008694">
    <property type="component" value="Unassembled WGS sequence"/>
</dbReference>
<dbReference type="Gene3D" id="3.20.20.100">
    <property type="entry name" value="NADP-dependent oxidoreductase domain"/>
    <property type="match status" value="1"/>
</dbReference>
<dbReference type="HOGENOM" id="CLU_023205_16_3_1"/>
<dbReference type="GO" id="GO:0005737">
    <property type="term" value="C:cytoplasm"/>
    <property type="evidence" value="ECO:0007669"/>
    <property type="project" value="TreeGrafter"/>
</dbReference>
<dbReference type="InterPro" id="IPR036812">
    <property type="entry name" value="NAD(P)_OxRdtase_dom_sf"/>
</dbReference>
<evidence type="ECO:0000259" key="3">
    <source>
        <dbReference type="Pfam" id="PF00248"/>
    </source>
</evidence>
<dbReference type="eggNOG" id="KOG1575">
    <property type="taxonomic scope" value="Eukaryota"/>
</dbReference>
<name>D7KWR0_ARALL</name>
<evidence type="ECO:0000256" key="1">
    <source>
        <dbReference type="ARBA" id="ARBA00022857"/>
    </source>
</evidence>